<evidence type="ECO:0000313" key="5">
    <source>
        <dbReference type="Proteomes" id="UP000647172"/>
    </source>
</evidence>
<keyword evidence="2" id="KW-0812">Transmembrane</keyword>
<dbReference type="InterPro" id="IPR012533">
    <property type="entry name" value="YcnI-copper_dom"/>
</dbReference>
<dbReference type="AlphaFoldDB" id="A0A919JD94"/>
<accession>A0A919JD94</accession>
<feature type="compositionally biased region" description="Low complexity" evidence="1">
    <location>
        <begin position="176"/>
        <end position="200"/>
    </location>
</feature>
<name>A0A919JD94_9ACTN</name>
<proteinExistence type="predicted"/>
<evidence type="ECO:0000256" key="2">
    <source>
        <dbReference type="SAM" id="Phobius"/>
    </source>
</evidence>
<keyword evidence="2" id="KW-0472">Membrane</keyword>
<feature type="transmembrane region" description="Helical" evidence="2">
    <location>
        <begin position="225"/>
        <end position="244"/>
    </location>
</feature>
<dbReference type="Proteomes" id="UP000647172">
    <property type="component" value="Unassembled WGS sequence"/>
</dbReference>
<dbReference type="Gene3D" id="2.60.40.2230">
    <property type="entry name" value="Uncharacterised protein YcnI-like PF07987, DUF1775"/>
    <property type="match status" value="1"/>
</dbReference>
<keyword evidence="5" id="KW-1185">Reference proteome</keyword>
<reference evidence="4" key="1">
    <citation type="submission" date="2021-01" db="EMBL/GenBank/DDBJ databases">
        <title>Whole genome shotgun sequence of Actinoplanes nipponensis NBRC 14063.</title>
        <authorList>
            <person name="Komaki H."/>
            <person name="Tamura T."/>
        </authorList>
    </citation>
    <scope>NUCLEOTIDE SEQUENCE</scope>
    <source>
        <strain evidence="4">NBRC 14063</strain>
    </source>
</reference>
<feature type="domain" description="YncI copper-binding" evidence="3">
    <location>
        <begin position="110"/>
        <end position="172"/>
    </location>
</feature>
<dbReference type="EMBL" id="BOMQ01000026">
    <property type="protein sequence ID" value="GIE48613.1"/>
    <property type="molecule type" value="Genomic_DNA"/>
</dbReference>
<evidence type="ECO:0000313" key="4">
    <source>
        <dbReference type="EMBL" id="GIE48613.1"/>
    </source>
</evidence>
<dbReference type="InterPro" id="IPR038507">
    <property type="entry name" value="YcnI-like_sf"/>
</dbReference>
<organism evidence="4 5">
    <name type="scientific">Actinoplanes nipponensis</name>
    <dbReference type="NCBI Taxonomy" id="135950"/>
    <lineage>
        <taxon>Bacteria</taxon>
        <taxon>Bacillati</taxon>
        <taxon>Actinomycetota</taxon>
        <taxon>Actinomycetes</taxon>
        <taxon>Micromonosporales</taxon>
        <taxon>Micromonosporaceae</taxon>
        <taxon>Actinoplanes</taxon>
    </lineage>
</organism>
<comment type="caution">
    <text evidence="4">The sequence shown here is derived from an EMBL/GenBank/DDBJ whole genome shotgun (WGS) entry which is preliminary data.</text>
</comment>
<protein>
    <recommendedName>
        <fullName evidence="3">YncI copper-binding domain-containing protein</fullName>
    </recommendedName>
</protein>
<evidence type="ECO:0000256" key="1">
    <source>
        <dbReference type="SAM" id="MobiDB-lite"/>
    </source>
</evidence>
<sequence>MPPIDFLPASAKVVPGVRNRFRLTTVGVLTGLGVLALAAPAAAHVEVSADKTRAGSTNVTLTFHGEAENPSGIRSERVVLPAGIAPADVTLVKAPPGWSFQATADGFTVGGKALPSGTDAEWKVRIAKLPDGETRLSFKTLETYADGEVARWIEIQEQGAEEPEQPAPLITLKPGPAAAPAPSSAAPAAPSSAAAPAASSPQAAEVPATVQAESVAETDEGSSTWWIWVLVALVVAGGAGYLLVRRRAGQHPAE</sequence>
<dbReference type="Pfam" id="PF07987">
    <property type="entry name" value="DUF1775"/>
    <property type="match status" value="1"/>
</dbReference>
<evidence type="ECO:0000259" key="3">
    <source>
        <dbReference type="Pfam" id="PF07987"/>
    </source>
</evidence>
<gene>
    <name evidence="4" type="ORF">Ani05nite_21470</name>
</gene>
<feature type="region of interest" description="Disordered" evidence="1">
    <location>
        <begin position="159"/>
        <end position="200"/>
    </location>
</feature>
<keyword evidence="2" id="KW-1133">Transmembrane helix</keyword>